<organism evidence="4">
    <name type="scientific">marine metagenome</name>
    <dbReference type="NCBI Taxonomy" id="408172"/>
    <lineage>
        <taxon>unclassified sequences</taxon>
        <taxon>metagenomes</taxon>
        <taxon>ecological metagenomes</taxon>
    </lineage>
</organism>
<accession>A0A381YH45</accession>
<gene>
    <name evidence="4" type="ORF">METZ01_LOCUS129114</name>
</gene>
<dbReference type="InterPro" id="IPR019734">
    <property type="entry name" value="TPR_rpt"/>
</dbReference>
<dbReference type="InterPro" id="IPR051012">
    <property type="entry name" value="CellSynth/LPSAsmb/PSIAsmb"/>
</dbReference>
<proteinExistence type="predicted"/>
<keyword evidence="2" id="KW-0802">TPR repeat</keyword>
<reference evidence="4" key="1">
    <citation type="submission" date="2018-05" db="EMBL/GenBank/DDBJ databases">
        <authorList>
            <person name="Lanie J.A."/>
            <person name="Ng W.-L."/>
            <person name="Kazmierczak K.M."/>
            <person name="Andrzejewski T.M."/>
            <person name="Davidsen T.M."/>
            <person name="Wayne K.J."/>
            <person name="Tettelin H."/>
            <person name="Glass J.I."/>
            <person name="Rusch D."/>
            <person name="Podicherti R."/>
            <person name="Tsui H.-C.T."/>
            <person name="Winkler M.E."/>
        </authorList>
    </citation>
    <scope>NUCLEOTIDE SEQUENCE</scope>
</reference>
<dbReference type="PANTHER" id="PTHR45586:SF1">
    <property type="entry name" value="LIPOPOLYSACCHARIDE ASSEMBLY PROTEIN B"/>
    <property type="match status" value="1"/>
</dbReference>
<evidence type="ECO:0000256" key="2">
    <source>
        <dbReference type="ARBA" id="ARBA00022803"/>
    </source>
</evidence>
<protein>
    <submittedName>
        <fullName evidence="4">Uncharacterized protein</fullName>
    </submittedName>
</protein>
<dbReference type="EMBL" id="UINC01018206">
    <property type="protein sequence ID" value="SVA76260.1"/>
    <property type="molecule type" value="Genomic_DNA"/>
</dbReference>
<evidence type="ECO:0000256" key="3">
    <source>
        <dbReference type="SAM" id="Phobius"/>
    </source>
</evidence>
<dbReference type="PANTHER" id="PTHR45586">
    <property type="entry name" value="TPR REPEAT-CONTAINING PROTEIN PA4667"/>
    <property type="match status" value="1"/>
</dbReference>
<dbReference type="SMART" id="SM00028">
    <property type="entry name" value="TPR"/>
    <property type="match status" value="6"/>
</dbReference>
<name>A0A381YH45_9ZZZZ</name>
<sequence>MIWIFLIPSAVILAGVFIYYFRPKKQLRTESIYTHALNAMVRGDTRTALSHLRNVVKQDTNHINAYLQMGDILREEDNAQAAIKIHQSLTVRPNLSNEVKRDIHKSLALDFEQLGNITKAMGEAEIVLKLDRKNLWANEFLLKIFEQRREWDKAMQTTKAIQKLKQSRDPNQIARFLVYQGMDKLEKGQLKEAESQFQKAVKTSPEFGLPYLRLGDLFAENRDLVKAIENWEKFALLNPEEGRLVYSKIESALFDLGRFSEVEKFYERILEKDSSNLNALTKLANVLEEKGEHNNALNLVEDALSKNGGSIHARLMKLKLSLHVSKPHELSNQIDEVIQLLTIPNEK</sequence>
<keyword evidence="3" id="KW-0812">Transmembrane</keyword>
<feature type="transmembrane region" description="Helical" evidence="3">
    <location>
        <begin position="6"/>
        <end position="22"/>
    </location>
</feature>
<evidence type="ECO:0000256" key="1">
    <source>
        <dbReference type="ARBA" id="ARBA00022737"/>
    </source>
</evidence>
<dbReference type="InterPro" id="IPR011990">
    <property type="entry name" value="TPR-like_helical_dom_sf"/>
</dbReference>
<keyword evidence="1" id="KW-0677">Repeat</keyword>
<dbReference type="Pfam" id="PF13432">
    <property type="entry name" value="TPR_16"/>
    <property type="match status" value="1"/>
</dbReference>
<dbReference type="SUPFAM" id="SSF48452">
    <property type="entry name" value="TPR-like"/>
    <property type="match status" value="2"/>
</dbReference>
<keyword evidence="3" id="KW-1133">Transmembrane helix</keyword>
<dbReference type="PROSITE" id="PS50005">
    <property type="entry name" value="TPR"/>
    <property type="match status" value="2"/>
</dbReference>
<dbReference type="AlphaFoldDB" id="A0A381YH45"/>
<keyword evidence="3" id="KW-0472">Membrane</keyword>
<dbReference type="Gene3D" id="1.25.40.10">
    <property type="entry name" value="Tetratricopeptide repeat domain"/>
    <property type="match status" value="1"/>
</dbReference>
<evidence type="ECO:0000313" key="4">
    <source>
        <dbReference type="EMBL" id="SVA76260.1"/>
    </source>
</evidence>